<dbReference type="PANTHER" id="PTHR14002">
    <property type="entry name" value="ENDOGLIN/TGF-BETA RECEPTOR TYPE III"/>
    <property type="match status" value="1"/>
</dbReference>
<keyword evidence="7" id="KW-1185">Reference proteome</keyword>
<evidence type="ECO:0000256" key="1">
    <source>
        <dbReference type="ARBA" id="ARBA00022729"/>
    </source>
</evidence>
<keyword evidence="2" id="KW-1015">Disulfide bond</keyword>
<keyword evidence="4" id="KW-1133">Transmembrane helix</keyword>
<organism evidence="6 7">
    <name type="scientific">Polypterus senegalus</name>
    <name type="common">Senegal bichir</name>
    <dbReference type="NCBI Taxonomy" id="55291"/>
    <lineage>
        <taxon>Eukaryota</taxon>
        <taxon>Metazoa</taxon>
        <taxon>Chordata</taxon>
        <taxon>Craniata</taxon>
        <taxon>Vertebrata</taxon>
        <taxon>Euteleostomi</taxon>
        <taxon>Actinopterygii</taxon>
        <taxon>Polypteriformes</taxon>
        <taxon>Polypteridae</taxon>
        <taxon>Polypterus</taxon>
    </lineage>
</organism>
<keyword evidence="4" id="KW-0812">Transmembrane</keyword>
<dbReference type="Pfam" id="PF00100">
    <property type="entry name" value="Zona_pellucida"/>
    <property type="match status" value="1"/>
</dbReference>
<dbReference type="PROSITE" id="PS51034">
    <property type="entry name" value="ZP_2"/>
    <property type="match status" value="1"/>
</dbReference>
<evidence type="ECO:0000256" key="2">
    <source>
        <dbReference type="ARBA" id="ARBA00023157"/>
    </source>
</evidence>
<dbReference type="SMART" id="SM00241">
    <property type="entry name" value="ZP"/>
    <property type="match status" value="1"/>
</dbReference>
<protein>
    <submittedName>
        <fullName evidence="6">ZPP protein</fullName>
    </submittedName>
</protein>
<dbReference type="InterPro" id="IPR055356">
    <property type="entry name" value="ZP-N"/>
</dbReference>
<keyword evidence="1" id="KW-0732">Signal</keyword>
<proteinExistence type="predicted"/>
<dbReference type="PRINTS" id="PR00023">
    <property type="entry name" value="ZPELLUCIDA"/>
</dbReference>
<name>A0A8X7X6M4_POLSE</name>
<keyword evidence="4" id="KW-0472">Membrane</keyword>
<feature type="domain" description="ZP" evidence="5">
    <location>
        <begin position="512"/>
        <end position="757"/>
    </location>
</feature>
<evidence type="ECO:0000256" key="3">
    <source>
        <dbReference type="ARBA" id="ARBA00023180"/>
    </source>
</evidence>
<dbReference type="PANTHER" id="PTHR14002:SF59">
    <property type="entry name" value="CUB AND ZONA PELLUCIDA-LIKE DOMAIN-CONTAINING PROTEIN 1-RELATED"/>
    <property type="match status" value="1"/>
</dbReference>
<feature type="transmembrane region" description="Helical" evidence="4">
    <location>
        <begin position="804"/>
        <end position="824"/>
    </location>
</feature>
<dbReference type="EMBL" id="JAATIS010004040">
    <property type="protein sequence ID" value="KAG2462727.1"/>
    <property type="molecule type" value="Genomic_DNA"/>
</dbReference>
<dbReference type="Pfam" id="PF23344">
    <property type="entry name" value="ZP-N"/>
    <property type="match status" value="1"/>
</dbReference>
<dbReference type="InterPro" id="IPR001507">
    <property type="entry name" value="ZP_dom"/>
</dbReference>
<reference evidence="6 7" key="1">
    <citation type="journal article" date="2021" name="Cell">
        <title>Tracing the genetic footprints of vertebrate landing in non-teleost ray-finned fishes.</title>
        <authorList>
            <person name="Bi X."/>
            <person name="Wang K."/>
            <person name="Yang L."/>
            <person name="Pan H."/>
            <person name="Jiang H."/>
            <person name="Wei Q."/>
            <person name="Fang M."/>
            <person name="Yu H."/>
            <person name="Zhu C."/>
            <person name="Cai Y."/>
            <person name="He Y."/>
            <person name="Gan X."/>
            <person name="Zeng H."/>
            <person name="Yu D."/>
            <person name="Zhu Y."/>
            <person name="Jiang H."/>
            <person name="Qiu Q."/>
            <person name="Yang H."/>
            <person name="Zhang Y.E."/>
            <person name="Wang W."/>
            <person name="Zhu M."/>
            <person name="He S."/>
            <person name="Zhang G."/>
        </authorList>
    </citation>
    <scope>NUCLEOTIDE SEQUENCE [LARGE SCALE GENOMIC DNA]</scope>
    <source>
        <strain evidence="6">Bchr_013</strain>
    </source>
</reference>
<evidence type="ECO:0000259" key="5">
    <source>
        <dbReference type="PROSITE" id="PS51034"/>
    </source>
</evidence>
<dbReference type="Proteomes" id="UP000886611">
    <property type="component" value="Unassembled WGS sequence"/>
</dbReference>
<evidence type="ECO:0000313" key="7">
    <source>
        <dbReference type="Proteomes" id="UP000886611"/>
    </source>
</evidence>
<keyword evidence="3" id="KW-0325">Glycoprotein</keyword>
<accession>A0A8X7X6M4</accession>
<dbReference type="Gene3D" id="2.60.40.3210">
    <property type="entry name" value="Zona pellucida, ZP-N domain"/>
    <property type="match status" value="1"/>
</dbReference>
<feature type="non-terminal residue" evidence="6">
    <location>
        <position position="1"/>
    </location>
</feature>
<dbReference type="AlphaFoldDB" id="A0A8X7X6M4"/>
<dbReference type="InterPro" id="IPR048290">
    <property type="entry name" value="ZP_chr"/>
</dbReference>
<comment type="caution">
    <text evidence="6">The sequence shown here is derived from an EMBL/GenBank/DDBJ whole genome shotgun (WGS) entry which is preliminary data.</text>
</comment>
<sequence length="842" mass="95377">MLNELNLQLQGKKRTNMVNMISSVNAFKRKMQHLSSKLQCLDLGNIQNLTLELETQWKACVQLDSIRYTEHFENLLSDFDRRFQDSALLEPITTFKFYPFGEDVDFRYKESFRASCHREFFWGCFNGNCGYTRDFNYGQIDSSPVGDSWCQSEGYMSRILFSDKPFDLRVPQNCPTTYKLMAHDPDGDYVKCRYGHSYNYECYTCAQHSGFTINENSCELTYYGGQGGLFMFELVMEDFSKWYIRLQYNDGSSSYKMPLSSMRVRRATTNSTSSSNSSYPSLSNVTSTVSYSWWNVISSTTLQPRTSIPNIYQQNISTSSSTAAPNNWWPWWNGQSSTVTPTTTNSWWPWLNGGYSTNTPTTTQSAGSGPTDSLSRIPIQFILEVSTPVPSCTFGEYRPRFLYPTPEHGEMKKASVGNDFQFGVKAQASYASIYSIIVSGPLNISKVFQYDYRTGIGEAVVKWRPSENDLGEVVPICFFAETQEGYQSEMRCITVTVGRPTHPQISIDASVVCTQTTMTLFVLKSSVRGLNEHYVRLNDPTCLVTSNSSHLIASVSLNSCGTQLQENSTDLIFRNEITSFDHPHEVITRKNQVEIPFSCSFPKTGHVSSSFIAHKANYMFSEAGFGTFTYIFEFYESSEFTRIINPSQYPIEVELEQMLYMEIDVQSSIANTKLFVESCRATPHDDPYDPVYYDIISNGCVQDDTTIVYSNNQTEFRFGVAAFNFIGDYSQVYISCTVILCTSGNPGTRCAQGCMNNGSSTVYFRRRRALSLESQEHFISQGPLYLTKRAQYNNDSREMLSQNILVIVAALVVAVILISGVVIYRGKLSEVVQYSRLPSAEC</sequence>
<feature type="non-terminal residue" evidence="6">
    <location>
        <position position="842"/>
    </location>
</feature>
<dbReference type="InterPro" id="IPR055355">
    <property type="entry name" value="ZP-C"/>
</dbReference>
<evidence type="ECO:0000313" key="6">
    <source>
        <dbReference type="EMBL" id="KAG2462727.1"/>
    </source>
</evidence>
<evidence type="ECO:0000256" key="4">
    <source>
        <dbReference type="SAM" id="Phobius"/>
    </source>
</evidence>
<gene>
    <name evidence="6" type="primary">Zpp_3</name>
    <name evidence="6" type="ORF">GTO96_0002059</name>
</gene>
<dbReference type="Gene3D" id="2.60.40.4100">
    <property type="entry name" value="Zona pellucida, ZP-C domain"/>
    <property type="match status" value="1"/>
</dbReference>
<dbReference type="InterPro" id="IPR042235">
    <property type="entry name" value="ZP-C_dom"/>
</dbReference>